<dbReference type="AlphaFoldDB" id="A0AAU9CJE3"/>
<organism evidence="1 2">
    <name type="scientific">Leptogranulimonas caecicola</name>
    <dbReference type="NCBI Taxonomy" id="2894156"/>
    <lineage>
        <taxon>Bacteria</taxon>
        <taxon>Bacillati</taxon>
        <taxon>Actinomycetota</taxon>
        <taxon>Coriobacteriia</taxon>
        <taxon>Coriobacteriales</taxon>
        <taxon>Kribbibacteriaceae</taxon>
        <taxon>Leptogranulimonas</taxon>
    </lineage>
</organism>
<gene>
    <name evidence="1" type="ORF">ATTO_04300</name>
</gene>
<keyword evidence="2" id="KW-1185">Reference proteome</keyword>
<accession>A0AAU9CJE3</accession>
<evidence type="ECO:0000313" key="2">
    <source>
        <dbReference type="Proteomes" id="UP001431186"/>
    </source>
</evidence>
<name>A0AAU9CJE3_9ACTN</name>
<dbReference type="EMBL" id="AP025285">
    <property type="protein sequence ID" value="BDC90558.1"/>
    <property type="molecule type" value="Genomic_DNA"/>
</dbReference>
<proteinExistence type="predicted"/>
<evidence type="ECO:0000313" key="1">
    <source>
        <dbReference type="EMBL" id="BDC90558.1"/>
    </source>
</evidence>
<protein>
    <submittedName>
        <fullName evidence="1">Uncharacterized protein</fullName>
    </submittedName>
</protein>
<dbReference type="Proteomes" id="UP001431186">
    <property type="component" value="Chromosome"/>
</dbReference>
<sequence length="64" mass="7473">MRVPLFRIVGATVRQTDIWKDLCVLHLQVRTYRQMQSSHALPRWPDVSLQTTAYGQYKPLAHGH</sequence>
<dbReference type="KEGG" id="lcal:ATTO_04300"/>
<reference evidence="1" key="1">
    <citation type="submission" date="2021-11" db="EMBL/GenBank/DDBJ databases">
        <title>Complete genome sequence of Atopobiaceae bacterium TOC12.</title>
        <authorList>
            <person name="Morinaga K."/>
            <person name="Kusada H."/>
            <person name="Tamaki H."/>
        </authorList>
    </citation>
    <scope>NUCLEOTIDE SEQUENCE</scope>
    <source>
        <strain evidence="1">TOC12</strain>
    </source>
</reference>